<name>A0ABW0ZNE1_9ACTN</name>
<accession>A0ABW0ZNE1</accession>
<dbReference type="Proteomes" id="UP001596074">
    <property type="component" value="Unassembled WGS sequence"/>
</dbReference>
<dbReference type="EMBL" id="JBHSON010000004">
    <property type="protein sequence ID" value="MFC5744799.1"/>
    <property type="molecule type" value="Genomic_DNA"/>
</dbReference>
<evidence type="ECO:0000313" key="2">
    <source>
        <dbReference type="Proteomes" id="UP001596074"/>
    </source>
</evidence>
<proteinExistence type="predicted"/>
<protein>
    <submittedName>
        <fullName evidence="1">Uncharacterized protein</fullName>
    </submittedName>
</protein>
<keyword evidence="2" id="KW-1185">Reference proteome</keyword>
<gene>
    <name evidence="1" type="ORF">ACFPZN_04140</name>
</gene>
<organism evidence="1 2">
    <name type="scientific">Actinomadura rugatobispora</name>
    <dbReference type="NCBI Taxonomy" id="1994"/>
    <lineage>
        <taxon>Bacteria</taxon>
        <taxon>Bacillati</taxon>
        <taxon>Actinomycetota</taxon>
        <taxon>Actinomycetes</taxon>
        <taxon>Streptosporangiales</taxon>
        <taxon>Thermomonosporaceae</taxon>
        <taxon>Actinomadura</taxon>
    </lineage>
</organism>
<sequence>MRAKAAQRVAEERVRQLADRYQPAAAPVADPLLALLTLAGEISTFKDFIGGQVAELRAESWRYEGAQAEQLRAEIALYERALDRTARVLVDINRLDLEARLAAVFERVAPMVVALVEGLLSDADLNLSEGQRERGRRLVEARLVELTRGVA</sequence>
<comment type="caution">
    <text evidence="1">The sequence shown here is derived from an EMBL/GenBank/DDBJ whole genome shotgun (WGS) entry which is preliminary data.</text>
</comment>
<evidence type="ECO:0000313" key="1">
    <source>
        <dbReference type="EMBL" id="MFC5744799.1"/>
    </source>
</evidence>
<dbReference type="RefSeq" id="WP_378280278.1">
    <property type="nucleotide sequence ID" value="NZ_JBHSON010000004.1"/>
</dbReference>
<reference evidence="2" key="1">
    <citation type="journal article" date="2019" name="Int. J. Syst. Evol. Microbiol.">
        <title>The Global Catalogue of Microorganisms (GCM) 10K type strain sequencing project: providing services to taxonomists for standard genome sequencing and annotation.</title>
        <authorList>
            <consortium name="The Broad Institute Genomics Platform"/>
            <consortium name="The Broad Institute Genome Sequencing Center for Infectious Disease"/>
            <person name="Wu L."/>
            <person name="Ma J."/>
        </authorList>
    </citation>
    <scope>NUCLEOTIDE SEQUENCE [LARGE SCALE GENOMIC DNA]</scope>
    <source>
        <strain evidence="2">KCTC 42087</strain>
    </source>
</reference>